<evidence type="ECO:0000256" key="3">
    <source>
        <dbReference type="ARBA" id="ARBA00023004"/>
    </source>
</evidence>
<dbReference type="CDD" id="cd01335">
    <property type="entry name" value="Radical_SAM"/>
    <property type="match status" value="1"/>
</dbReference>
<dbReference type="GO" id="GO:0006783">
    <property type="term" value="P:heme biosynthetic process"/>
    <property type="evidence" value="ECO:0007669"/>
    <property type="project" value="TreeGrafter"/>
</dbReference>
<organism evidence="6">
    <name type="scientific">marine metagenome</name>
    <dbReference type="NCBI Taxonomy" id="408172"/>
    <lineage>
        <taxon>unclassified sequences</taxon>
        <taxon>metagenomes</taxon>
        <taxon>ecological metagenomes</taxon>
    </lineage>
</organism>
<gene>
    <name evidence="6" type="ORF">METZ01_LOCUS163248</name>
</gene>
<evidence type="ECO:0000256" key="2">
    <source>
        <dbReference type="ARBA" id="ARBA00022723"/>
    </source>
</evidence>
<dbReference type="InterPro" id="IPR007197">
    <property type="entry name" value="rSAM"/>
</dbReference>
<dbReference type="EMBL" id="UINC01028787">
    <property type="protein sequence ID" value="SVB10394.1"/>
    <property type="molecule type" value="Genomic_DNA"/>
</dbReference>
<dbReference type="SUPFAM" id="SSF102114">
    <property type="entry name" value="Radical SAM enzymes"/>
    <property type="match status" value="1"/>
</dbReference>
<dbReference type="GO" id="GO:0003824">
    <property type="term" value="F:catalytic activity"/>
    <property type="evidence" value="ECO:0007669"/>
    <property type="project" value="InterPro"/>
</dbReference>
<proteinExistence type="predicted"/>
<sequence length="363" mass="41489">MKLADFASMAGNIYLGRHLPVSLVHFVTNRCNARCAHCFIDFDHPEAYKNQLTLEEIEKLTLNLGSCLKNVNLTGGEPFAHKNLVDIAGLYFRNTDIESIFITTNGSLPKRIFSFANEIQDKFPDRKVIFSLSLDNFHKEHDRDRKIRDLYKNVLECYHGIRALTGNFSIDISITVSSTNYTIVEEFYKHLIEEEGVRAITAALVRDEGIYATPPGEKMQIFNAYSKLIDLISKDMDNGRLEGYDMSSSLGRMMNKKNEIMYDAVRKTYLQNRFISPCHAGALFGVIHADGMVYPCEVLEKPIGSLRDFDFDFLKLWHEKATRDYSSWIKNSKCHCTYECAWSFNILGNSRYHPALVKASLGL</sequence>
<keyword evidence="2" id="KW-0479">Metal-binding</keyword>
<dbReference type="GO" id="GO:0051536">
    <property type="term" value="F:iron-sulfur cluster binding"/>
    <property type="evidence" value="ECO:0007669"/>
    <property type="project" value="UniProtKB-KW"/>
</dbReference>
<name>A0A382B9V4_9ZZZZ</name>
<dbReference type="Gene3D" id="3.20.20.70">
    <property type="entry name" value="Aldolase class I"/>
    <property type="match status" value="1"/>
</dbReference>
<protein>
    <recommendedName>
        <fullName evidence="5">Radical SAM core domain-containing protein</fullName>
    </recommendedName>
</protein>
<evidence type="ECO:0000313" key="6">
    <source>
        <dbReference type="EMBL" id="SVB10394.1"/>
    </source>
</evidence>
<dbReference type="GO" id="GO:0046872">
    <property type="term" value="F:metal ion binding"/>
    <property type="evidence" value="ECO:0007669"/>
    <property type="project" value="UniProtKB-KW"/>
</dbReference>
<dbReference type="PANTHER" id="PTHR11228:SF7">
    <property type="entry name" value="PQQA PEPTIDE CYCLASE"/>
    <property type="match status" value="1"/>
</dbReference>
<feature type="domain" description="Radical SAM core" evidence="5">
    <location>
        <begin position="17"/>
        <end position="240"/>
    </location>
</feature>
<dbReference type="PROSITE" id="PS51918">
    <property type="entry name" value="RADICAL_SAM"/>
    <property type="match status" value="1"/>
</dbReference>
<dbReference type="InterPro" id="IPR013785">
    <property type="entry name" value="Aldolase_TIM"/>
</dbReference>
<dbReference type="SFLD" id="SFLDS00029">
    <property type="entry name" value="Radical_SAM"/>
    <property type="match status" value="1"/>
</dbReference>
<dbReference type="InterPro" id="IPR058240">
    <property type="entry name" value="rSAM_sf"/>
</dbReference>
<dbReference type="PANTHER" id="PTHR11228">
    <property type="entry name" value="RADICAL SAM DOMAIN PROTEIN"/>
    <property type="match status" value="1"/>
</dbReference>
<keyword evidence="4" id="KW-0411">Iron-sulfur</keyword>
<accession>A0A382B9V4</accession>
<evidence type="ECO:0000256" key="4">
    <source>
        <dbReference type="ARBA" id="ARBA00023014"/>
    </source>
</evidence>
<dbReference type="Pfam" id="PF04055">
    <property type="entry name" value="Radical_SAM"/>
    <property type="match status" value="1"/>
</dbReference>
<dbReference type="InterPro" id="IPR050377">
    <property type="entry name" value="Radical_SAM_PqqE_MftC-like"/>
</dbReference>
<keyword evidence="3" id="KW-0408">Iron</keyword>
<keyword evidence="1" id="KW-0949">S-adenosyl-L-methionine</keyword>
<evidence type="ECO:0000259" key="5">
    <source>
        <dbReference type="PROSITE" id="PS51918"/>
    </source>
</evidence>
<reference evidence="6" key="1">
    <citation type="submission" date="2018-05" db="EMBL/GenBank/DDBJ databases">
        <authorList>
            <person name="Lanie J.A."/>
            <person name="Ng W.-L."/>
            <person name="Kazmierczak K.M."/>
            <person name="Andrzejewski T.M."/>
            <person name="Davidsen T.M."/>
            <person name="Wayne K.J."/>
            <person name="Tettelin H."/>
            <person name="Glass J.I."/>
            <person name="Rusch D."/>
            <person name="Podicherti R."/>
            <person name="Tsui H.-C.T."/>
            <person name="Winkler M.E."/>
        </authorList>
    </citation>
    <scope>NUCLEOTIDE SEQUENCE</scope>
</reference>
<dbReference type="AlphaFoldDB" id="A0A382B9V4"/>
<evidence type="ECO:0000256" key="1">
    <source>
        <dbReference type="ARBA" id="ARBA00022691"/>
    </source>
</evidence>
<dbReference type="SFLD" id="SFLDG01067">
    <property type="entry name" value="SPASM/twitch_domain_containing"/>
    <property type="match status" value="1"/>
</dbReference>